<dbReference type="AlphaFoldDB" id="A0A699XM07"/>
<proteinExistence type="predicted"/>
<name>A0A699XM07_TANCI</name>
<protein>
    <submittedName>
        <fullName evidence="1">Uncharacterized protein</fullName>
    </submittedName>
</protein>
<gene>
    <name evidence="1" type="ORF">Tci_930835</name>
</gene>
<accession>A0A699XM07</accession>
<dbReference type="EMBL" id="BKCJ011858509">
    <property type="protein sequence ID" value="GFD58866.1"/>
    <property type="molecule type" value="Genomic_DNA"/>
</dbReference>
<sequence>LDGDDDDDDYDKESIISTNTDIFETLSSNAITTSSLIEEPKDSLVIKDEDLNNIP</sequence>
<reference evidence="1" key="1">
    <citation type="journal article" date="2019" name="Sci. Rep.">
        <title>Draft genome of Tanacetum cinerariifolium, the natural source of mosquito coil.</title>
        <authorList>
            <person name="Yamashiro T."/>
            <person name="Shiraishi A."/>
            <person name="Satake H."/>
            <person name="Nakayama K."/>
        </authorList>
    </citation>
    <scope>NUCLEOTIDE SEQUENCE</scope>
</reference>
<comment type="caution">
    <text evidence="1">The sequence shown here is derived from an EMBL/GenBank/DDBJ whole genome shotgun (WGS) entry which is preliminary data.</text>
</comment>
<organism evidence="1">
    <name type="scientific">Tanacetum cinerariifolium</name>
    <name type="common">Dalmatian daisy</name>
    <name type="synonym">Chrysanthemum cinerariifolium</name>
    <dbReference type="NCBI Taxonomy" id="118510"/>
    <lineage>
        <taxon>Eukaryota</taxon>
        <taxon>Viridiplantae</taxon>
        <taxon>Streptophyta</taxon>
        <taxon>Embryophyta</taxon>
        <taxon>Tracheophyta</taxon>
        <taxon>Spermatophyta</taxon>
        <taxon>Magnoliopsida</taxon>
        <taxon>eudicotyledons</taxon>
        <taxon>Gunneridae</taxon>
        <taxon>Pentapetalae</taxon>
        <taxon>asterids</taxon>
        <taxon>campanulids</taxon>
        <taxon>Asterales</taxon>
        <taxon>Asteraceae</taxon>
        <taxon>Asteroideae</taxon>
        <taxon>Anthemideae</taxon>
        <taxon>Anthemidinae</taxon>
        <taxon>Tanacetum</taxon>
    </lineage>
</organism>
<evidence type="ECO:0000313" key="1">
    <source>
        <dbReference type="EMBL" id="GFD58866.1"/>
    </source>
</evidence>
<feature type="non-terminal residue" evidence="1">
    <location>
        <position position="1"/>
    </location>
</feature>